<accession>A0A6B3VXT7</accession>
<dbReference type="Proteomes" id="UP000570010">
    <property type="component" value="Unassembled WGS sequence"/>
</dbReference>
<sequence>MNGIQFDKAQATVEAIKANPELKMRKWHADVSWKGGVKNEIKIRDFAPYLTDEPEALGGTDQAANPVEYLIGAAVSCFIITFEVMASQAGVKLEEVKAEIDADLNAAVFLGLEEGDGGILNPIIKLNAKTSASPEEVKQIAETALGKSPVLSSLKDPVQLIVE</sequence>
<dbReference type="PANTHER" id="PTHR35368">
    <property type="entry name" value="HYDROPEROXIDE REDUCTASE"/>
    <property type="match status" value="1"/>
</dbReference>
<dbReference type="Proteomes" id="UP000472971">
    <property type="component" value="Unassembled WGS sequence"/>
</dbReference>
<reference evidence="2 3" key="1">
    <citation type="submission" date="2020-02" db="EMBL/GenBank/DDBJ databases">
        <title>Bacillus aquiflavi sp. nov., isolated from yellow water of strong flavor Chinese baijiu in Yibin region of China.</title>
        <authorList>
            <person name="Xie J."/>
        </authorList>
    </citation>
    <scope>NUCLEOTIDE SEQUENCE [LARGE SCALE GENOMIC DNA]</scope>
    <source>
        <strain evidence="2 3">3H-10</strain>
    </source>
</reference>
<dbReference type="EMBL" id="JAAIWN010000027">
    <property type="protein sequence ID" value="NEY82108.1"/>
    <property type="molecule type" value="Genomic_DNA"/>
</dbReference>
<dbReference type="Pfam" id="PF02566">
    <property type="entry name" value="OsmC"/>
    <property type="match status" value="1"/>
</dbReference>
<dbReference type="InterPro" id="IPR052924">
    <property type="entry name" value="OsmC/Ohr_hydroprdx_reductase"/>
</dbReference>
<protein>
    <submittedName>
        <fullName evidence="2">OsmC family protein</fullName>
    </submittedName>
</protein>
<dbReference type="InterPro" id="IPR003718">
    <property type="entry name" value="OsmC/Ohr_fam"/>
</dbReference>
<dbReference type="AlphaFoldDB" id="A0A6B3VXT7"/>
<dbReference type="PANTHER" id="PTHR35368:SF1">
    <property type="entry name" value="HYDROPEROXIDE REDUCTASE"/>
    <property type="match status" value="1"/>
</dbReference>
<keyword evidence="3" id="KW-1185">Reference proteome</keyword>
<comment type="caution">
    <text evidence="2">The sequence shown here is derived from an EMBL/GenBank/DDBJ whole genome shotgun (WGS) entry which is preliminary data.</text>
</comment>
<dbReference type="EMBL" id="JACEIO010000029">
    <property type="protein sequence ID" value="MBA4537852.1"/>
    <property type="molecule type" value="Genomic_DNA"/>
</dbReference>
<organism evidence="2 3">
    <name type="scientific">Bacillus aquiflavi</name>
    <dbReference type="NCBI Taxonomy" id="2672567"/>
    <lineage>
        <taxon>Bacteria</taxon>
        <taxon>Bacillati</taxon>
        <taxon>Bacillota</taxon>
        <taxon>Bacilli</taxon>
        <taxon>Bacillales</taxon>
        <taxon>Bacillaceae</taxon>
        <taxon>Bacillus</taxon>
    </lineage>
</organism>
<dbReference type="RefSeq" id="WP_163242498.1">
    <property type="nucleotide sequence ID" value="NZ_JAAIWN010000027.1"/>
</dbReference>
<gene>
    <name evidence="2" type="ORF">G4D64_11505</name>
    <name evidence="1" type="ORF">H1Z61_12115</name>
</gene>
<evidence type="ECO:0000313" key="4">
    <source>
        <dbReference type="Proteomes" id="UP000570010"/>
    </source>
</evidence>
<dbReference type="InterPro" id="IPR015946">
    <property type="entry name" value="KH_dom-like_a/b"/>
</dbReference>
<evidence type="ECO:0000313" key="3">
    <source>
        <dbReference type="Proteomes" id="UP000472971"/>
    </source>
</evidence>
<name>A0A6B3VXT7_9BACI</name>
<dbReference type="InterPro" id="IPR036102">
    <property type="entry name" value="OsmC/Ohrsf"/>
</dbReference>
<reference evidence="1 4" key="2">
    <citation type="submission" date="2020-07" db="EMBL/GenBank/DDBJ databases">
        <authorList>
            <person name="Feng H."/>
        </authorList>
    </citation>
    <scope>NUCLEOTIDE SEQUENCE [LARGE SCALE GENOMIC DNA]</scope>
    <source>
        <strain evidence="4">s-12</strain>
        <strain evidence="1">S-12</strain>
    </source>
</reference>
<dbReference type="Gene3D" id="3.30.300.20">
    <property type="match status" value="1"/>
</dbReference>
<proteinExistence type="predicted"/>
<evidence type="ECO:0000313" key="1">
    <source>
        <dbReference type="EMBL" id="MBA4537852.1"/>
    </source>
</evidence>
<dbReference type="SUPFAM" id="SSF82784">
    <property type="entry name" value="OsmC-like"/>
    <property type="match status" value="1"/>
</dbReference>
<evidence type="ECO:0000313" key="2">
    <source>
        <dbReference type="EMBL" id="NEY82108.1"/>
    </source>
</evidence>